<name>A0ABW1G3H5_9ACTN</name>
<dbReference type="SUPFAM" id="SSF56645">
    <property type="entry name" value="Acyl-CoA dehydrogenase NM domain-like"/>
    <property type="match status" value="1"/>
</dbReference>
<evidence type="ECO:0000313" key="4">
    <source>
        <dbReference type="Proteomes" id="UP001596174"/>
    </source>
</evidence>
<comment type="caution">
    <text evidence="3">The sequence shown here is derived from an EMBL/GenBank/DDBJ whole genome shotgun (WGS) entry which is preliminary data.</text>
</comment>
<dbReference type="Proteomes" id="UP001596174">
    <property type="component" value="Unassembled WGS sequence"/>
</dbReference>
<dbReference type="Gene3D" id="1.10.540.10">
    <property type="entry name" value="Acyl-CoA dehydrogenase/oxidase, N-terminal domain"/>
    <property type="match status" value="1"/>
</dbReference>
<keyword evidence="4" id="KW-1185">Reference proteome</keyword>
<dbReference type="Gene3D" id="1.20.140.10">
    <property type="entry name" value="Butyryl-CoA Dehydrogenase, subunit A, domain 3"/>
    <property type="match status" value="1"/>
</dbReference>
<dbReference type="PANTHER" id="PTHR48083:SF19">
    <property type="entry name" value="FLAVIN-DEPENDENT MONOOXYGENASE, OXYGENASE SUBUNIT HSAA"/>
    <property type="match status" value="1"/>
</dbReference>
<keyword evidence="1" id="KW-0560">Oxidoreductase</keyword>
<dbReference type="InterPro" id="IPR013107">
    <property type="entry name" value="Acyl-CoA_DH_C"/>
</dbReference>
<gene>
    <name evidence="3" type="ORF">ACFP3V_12660</name>
</gene>
<proteinExistence type="predicted"/>
<dbReference type="InterPro" id="IPR046373">
    <property type="entry name" value="Acyl-CoA_Oxase/DH_mid-dom_sf"/>
</dbReference>
<dbReference type="SUPFAM" id="SSF47203">
    <property type="entry name" value="Acyl-CoA dehydrogenase C-terminal domain-like"/>
    <property type="match status" value="1"/>
</dbReference>
<evidence type="ECO:0000256" key="1">
    <source>
        <dbReference type="ARBA" id="ARBA00023002"/>
    </source>
</evidence>
<evidence type="ECO:0000313" key="3">
    <source>
        <dbReference type="EMBL" id="MFC5908062.1"/>
    </source>
</evidence>
<dbReference type="InterPro" id="IPR036250">
    <property type="entry name" value="AcylCo_DH-like_C"/>
</dbReference>
<organism evidence="3 4">
    <name type="scientific">Streptacidiphilus monticola</name>
    <dbReference type="NCBI Taxonomy" id="2161674"/>
    <lineage>
        <taxon>Bacteria</taxon>
        <taxon>Bacillati</taxon>
        <taxon>Actinomycetota</taxon>
        <taxon>Actinomycetes</taxon>
        <taxon>Kitasatosporales</taxon>
        <taxon>Streptomycetaceae</taxon>
        <taxon>Streptacidiphilus</taxon>
    </lineage>
</organism>
<dbReference type="InterPro" id="IPR050741">
    <property type="entry name" value="Acyl-CoA_dehydrogenase"/>
</dbReference>
<protein>
    <submittedName>
        <fullName evidence="3">Acyl-CoA dehydrogenase family protein</fullName>
    </submittedName>
</protein>
<dbReference type="RefSeq" id="WP_380583068.1">
    <property type="nucleotide sequence ID" value="NZ_JBHSQJ010000048.1"/>
</dbReference>
<feature type="domain" description="Acyl-CoA dehydrogenase C-terminal" evidence="2">
    <location>
        <begin position="241"/>
        <end position="367"/>
    </location>
</feature>
<sequence length="382" mass="39478">MQKLTTRHPAGRPAPSGAPHAFAGAVTLADAGAEAADRDRSLSALTVEALTGAGFARHFVPRRWGGTEGGFAELLARAAELGEASASAAWCAMLWAAHGRFATRLPEQAQQELWAAGPDVRLSAALAPPSGRVERRPDGWLLDGNWHCVSGALHADWFLLAVPGTEPGGGEALVLAVPAERLTVSRTWHAPGLRGTGSDSVAATGVVVPAHRAVPLAELLAARPEASSRGGQAPALLGGGLLFCAPALGAARRALRAWTAEATAARPGRESELARAADARLALARSAGEIEAAELLLRQAAERADHGPLDAQTVGRNQRDAAVGLDLLVTAVERLVRSGGVHTRSGADGVLDRAWRDLHTAASHAALRLQSAADAWALTLVS</sequence>
<dbReference type="InterPro" id="IPR037069">
    <property type="entry name" value="AcylCoA_DH/ox_N_sf"/>
</dbReference>
<dbReference type="PIRSF" id="PIRSF016578">
    <property type="entry name" value="HsaA"/>
    <property type="match status" value="1"/>
</dbReference>
<dbReference type="InterPro" id="IPR009100">
    <property type="entry name" value="AcylCoA_DH/oxidase_NM_dom_sf"/>
</dbReference>
<dbReference type="Gene3D" id="2.40.110.10">
    <property type="entry name" value="Butyryl-CoA Dehydrogenase, subunit A, domain 2"/>
    <property type="match status" value="1"/>
</dbReference>
<evidence type="ECO:0000259" key="2">
    <source>
        <dbReference type="Pfam" id="PF08028"/>
    </source>
</evidence>
<dbReference type="Pfam" id="PF08028">
    <property type="entry name" value="Acyl-CoA_dh_2"/>
    <property type="match status" value="1"/>
</dbReference>
<dbReference type="PANTHER" id="PTHR48083">
    <property type="entry name" value="MEDIUM-CHAIN SPECIFIC ACYL-COA DEHYDROGENASE, MITOCHONDRIAL-RELATED"/>
    <property type="match status" value="1"/>
</dbReference>
<accession>A0ABW1G3H5</accession>
<reference evidence="4" key="1">
    <citation type="journal article" date="2019" name="Int. J. Syst. Evol. Microbiol.">
        <title>The Global Catalogue of Microorganisms (GCM) 10K type strain sequencing project: providing services to taxonomists for standard genome sequencing and annotation.</title>
        <authorList>
            <consortium name="The Broad Institute Genomics Platform"/>
            <consortium name="The Broad Institute Genome Sequencing Center for Infectious Disease"/>
            <person name="Wu L."/>
            <person name="Ma J."/>
        </authorList>
    </citation>
    <scope>NUCLEOTIDE SEQUENCE [LARGE SCALE GENOMIC DNA]</scope>
    <source>
        <strain evidence="4">JCM 4816</strain>
    </source>
</reference>
<dbReference type="EMBL" id="JBHSQJ010000048">
    <property type="protein sequence ID" value="MFC5908062.1"/>
    <property type="molecule type" value="Genomic_DNA"/>
</dbReference>